<keyword evidence="1" id="KW-0175">Coiled coil</keyword>
<evidence type="ECO:0008006" key="7">
    <source>
        <dbReference type="Google" id="ProtNLM"/>
    </source>
</evidence>
<dbReference type="InterPro" id="IPR012337">
    <property type="entry name" value="RNaseH-like_sf"/>
</dbReference>
<proteinExistence type="predicted"/>
<dbReference type="InterPro" id="IPR036397">
    <property type="entry name" value="RNaseH_sf"/>
</dbReference>
<evidence type="ECO:0000259" key="3">
    <source>
        <dbReference type="PROSITE" id="PS50878"/>
    </source>
</evidence>
<comment type="caution">
    <text evidence="5">The sequence shown here is derived from an EMBL/GenBank/DDBJ whole genome shotgun (WGS) entry which is preliminary data.</text>
</comment>
<dbReference type="EMBL" id="JABANP010000518">
    <property type="protein sequence ID" value="KAF4681416.1"/>
    <property type="molecule type" value="Genomic_DNA"/>
</dbReference>
<sequence length="1273" mass="143239">MEEAVANRFLGKGGRKDALYIGATRVGHQQRDCTLRNLPASQRTCGHCECKGHGSMEYMKCDAARALRQGQAGGPQGPGEQGFSRRMMRVGCINIMRSPGVLAIAVEEFQRAGVLAVLIQEPPAGTPVRCGAYDIGVPYKVDTAAEDYVTVEVRPPGWGRWIKLTSLYLGRDKALEQSCSWCSRAPSRQHQNQYDRESWRRGAEIDRWADSENLRCVNVNMASSWGRPRGMLRKGADVMDLAVPSDHEALGLSLAPPGDERGDGQEAGTVKGRRNPKRTNWEKFIEHIDKCISGTEIRDAEELERRAGQLQRRLKDAVRLSTRRKTAGRPGSKNWWNEDLEKLRRTYQRERGKARKNPGVPALAEAEVEARRALLKGIKQRKRDAARKAIEAMDEGAVKRWAKPRALQEWFDAEQAMDYFVGPATAGVDRREGSANHHGEEANHGPTFEMEMETFRRLLAATPRGRAPGDDECAYEHVRYAAENSSNFRGEIWEVMKASVQLGVFPRAFKPVRLVLIPKPSKGVDPGNGQAESPWKRWRPISLLRVLGKVLEKVILWHWRTQEVPDGVHGYVPGRSTVTGIKAMRDWIEEGPKRCRQGFTGMLLEDVTGAFDHCRWQNVEAAVATRVGAQWTQLVTSFLQGRVVTLANSSGEHATRLRTKGVSQGSGLSPRLFVLDSCGMVDEIKKAHQEDENNPDAPKYDINVIMYADDLCVGVKSGSIEGLVYGITRARQAAKAWAEREGFSLAEAKEELWVGGGDLTRALIGDRLPELRGKIKEEVKWLGLTMRSSPKGGICFRRQAERSLEEAGKALKRYTPLCRRQFGLSEAVLEGLWHRVIIPKACYGAELWGHQARYAWYTKKAESLRHAAGRLMWRALGSTPGILMARVMEWKRVDHAVVERLAKATLYKRRWRLEDKDAKWLSQYAGDVLRNQQPDREQVAPEGRVLEIDGGGSPMPEEGCVQYYTDGSRKECTKGRLKGRTHCDMRPSSHRLPDWCTVHQSELKGIERACIRAETTLPKVREGKIRKVDICVDNISALRAAGGHIQLLGRTGASARAAVIRLTEKLEEAGGELRLKWVKSHVGHRHNAVADLLAADGAHRGRLLTVPVPWVHTREQIQRRYASRGDKDWARKSSGLRASWAGVNLGPRQRRVIKAAHLSPIDRRRLMEVISGHSVTRRHWCKIDRNLGPECRFCGAEIEDERHIIFECRRFALERIRLKRRLGWRSLPYHIGNFLYSPSRLRVLMGFLRRVWPALEGQDAAATPAAARGDSMH</sequence>
<dbReference type="SUPFAM" id="SSF56672">
    <property type="entry name" value="DNA/RNA polymerases"/>
    <property type="match status" value="1"/>
</dbReference>
<dbReference type="CDD" id="cd01650">
    <property type="entry name" value="RT_nLTR_like"/>
    <property type="match status" value="1"/>
</dbReference>
<feature type="domain" description="RNase H type-1" evidence="4">
    <location>
        <begin position="957"/>
        <end position="1099"/>
    </location>
</feature>
<protein>
    <recommendedName>
        <fullName evidence="7">RNase H type-1 domain-containing protein</fullName>
    </recommendedName>
</protein>
<dbReference type="SUPFAM" id="SSF53098">
    <property type="entry name" value="Ribonuclease H-like"/>
    <property type="match status" value="1"/>
</dbReference>
<evidence type="ECO:0000313" key="5">
    <source>
        <dbReference type="EMBL" id="KAF4681416.1"/>
    </source>
</evidence>
<dbReference type="GO" id="GO:0003676">
    <property type="term" value="F:nucleic acid binding"/>
    <property type="evidence" value="ECO:0007669"/>
    <property type="project" value="InterPro"/>
</dbReference>
<gene>
    <name evidence="5" type="ORF">FOZ60_012132</name>
</gene>
<feature type="region of interest" description="Disordered" evidence="2">
    <location>
        <begin position="253"/>
        <end position="276"/>
    </location>
</feature>
<dbReference type="PANTHER" id="PTHR19446">
    <property type="entry name" value="REVERSE TRANSCRIPTASES"/>
    <property type="match status" value="1"/>
</dbReference>
<dbReference type="PROSITE" id="PS50879">
    <property type="entry name" value="RNASE_H_1"/>
    <property type="match status" value="1"/>
</dbReference>
<evidence type="ECO:0000313" key="6">
    <source>
        <dbReference type="Proteomes" id="UP000541610"/>
    </source>
</evidence>
<dbReference type="InterPro" id="IPR002156">
    <property type="entry name" value="RNaseH_domain"/>
</dbReference>
<dbReference type="GO" id="GO:0004523">
    <property type="term" value="F:RNA-DNA hybrid ribonuclease activity"/>
    <property type="evidence" value="ECO:0007669"/>
    <property type="project" value="InterPro"/>
</dbReference>
<feature type="coiled-coil region" evidence="1">
    <location>
        <begin position="300"/>
        <end position="357"/>
    </location>
</feature>
<dbReference type="InterPro" id="IPR000477">
    <property type="entry name" value="RT_dom"/>
</dbReference>
<evidence type="ECO:0000259" key="4">
    <source>
        <dbReference type="PROSITE" id="PS50879"/>
    </source>
</evidence>
<dbReference type="PROSITE" id="PS50878">
    <property type="entry name" value="RT_POL"/>
    <property type="match status" value="1"/>
</dbReference>
<dbReference type="Gene3D" id="3.30.420.10">
    <property type="entry name" value="Ribonuclease H-like superfamily/Ribonuclease H"/>
    <property type="match status" value="1"/>
</dbReference>
<evidence type="ECO:0000256" key="2">
    <source>
        <dbReference type="SAM" id="MobiDB-lite"/>
    </source>
</evidence>
<organism evidence="5 6">
    <name type="scientific">Perkinsus olseni</name>
    <name type="common">Perkinsus atlanticus</name>
    <dbReference type="NCBI Taxonomy" id="32597"/>
    <lineage>
        <taxon>Eukaryota</taxon>
        <taxon>Sar</taxon>
        <taxon>Alveolata</taxon>
        <taxon>Perkinsozoa</taxon>
        <taxon>Perkinsea</taxon>
        <taxon>Perkinsida</taxon>
        <taxon>Perkinsidae</taxon>
        <taxon>Perkinsus</taxon>
    </lineage>
</organism>
<dbReference type="OrthoDB" id="411871at2759"/>
<dbReference type="InterPro" id="IPR043502">
    <property type="entry name" value="DNA/RNA_pol_sf"/>
</dbReference>
<dbReference type="Proteomes" id="UP000541610">
    <property type="component" value="Unassembled WGS sequence"/>
</dbReference>
<evidence type="ECO:0000256" key="1">
    <source>
        <dbReference type="SAM" id="Coils"/>
    </source>
</evidence>
<accession>A0A7J6NC36</accession>
<feature type="domain" description="Reverse transcriptase" evidence="3">
    <location>
        <begin position="498"/>
        <end position="786"/>
    </location>
</feature>
<reference evidence="5 6" key="1">
    <citation type="submission" date="2020-04" db="EMBL/GenBank/DDBJ databases">
        <title>Perkinsus olseni comparative genomics.</title>
        <authorList>
            <person name="Bogema D.R."/>
        </authorList>
    </citation>
    <scope>NUCLEOTIDE SEQUENCE [LARGE SCALE GENOMIC DNA]</scope>
    <source>
        <strain evidence="5">00978-12</strain>
    </source>
</reference>
<dbReference type="AlphaFoldDB" id="A0A7J6NC36"/>
<name>A0A7J6NC36_PEROL</name>
<dbReference type="Pfam" id="PF00078">
    <property type="entry name" value="RVT_1"/>
    <property type="match status" value="1"/>
</dbReference>